<organism evidence="1 2">
    <name type="scientific">Streptomyces katrae</name>
    <dbReference type="NCBI Taxonomy" id="68223"/>
    <lineage>
        <taxon>Bacteria</taxon>
        <taxon>Bacillati</taxon>
        <taxon>Actinomycetota</taxon>
        <taxon>Actinomycetes</taxon>
        <taxon>Kitasatosporales</taxon>
        <taxon>Streptomycetaceae</taxon>
        <taxon>Streptomyces</taxon>
    </lineage>
</organism>
<name>A0A0F4IJR1_9ACTN</name>
<evidence type="ECO:0000313" key="1">
    <source>
        <dbReference type="EMBL" id="KJY22265.1"/>
    </source>
</evidence>
<proteinExistence type="predicted"/>
<dbReference type="EMBL" id="JZWV01001427">
    <property type="protein sequence ID" value="KJY22265.1"/>
    <property type="molecule type" value="Genomic_DNA"/>
</dbReference>
<dbReference type="RefSeq" id="WP_045952239.1">
    <property type="nucleotide sequence ID" value="NZ_JZWV01001427.1"/>
</dbReference>
<dbReference type="AlphaFoldDB" id="A0A0F4IJR1"/>
<protein>
    <submittedName>
        <fullName evidence="1">Uncharacterized protein</fullName>
    </submittedName>
</protein>
<comment type="caution">
    <text evidence="1">The sequence shown here is derived from an EMBL/GenBank/DDBJ whole genome shotgun (WGS) entry which is preliminary data.</text>
</comment>
<sequence>MSLTASAGMTLWGLTYFALQYLLAAGRVVSAPAFAAKDADHARGLSAPTSVAAADRACLCPVTRLTFAAVTAARDRVS</sequence>
<dbReference type="PATRIC" id="fig|68223.7.peg.5163"/>
<reference evidence="1 2" key="1">
    <citation type="submission" date="2015-02" db="EMBL/GenBank/DDBJ databases">
        <authorList>
            <person name="Ju K.-S."/>
            <person name="Doroghazi J.R."/>
            <person name="Metcalf W."/>
        </authorList>
    </citation>
    <scope>NUCLEOTIDE SEQUENCE [LARGE SCALE GENOMIC DNA]</scope>
    <source>
        <strain evidence="1 2">NRRL ISP-5550</strain>
    </source>
</reference>
<gene>
    <name evidence="1" type="ORF">VR44_37990</name>
</gene>
<keyword evidence="2" id="KW-1185">Reference proteome</keyword>
<accession>A0A0F4IJR1</accession>
<dbReference type="Proteomes" id="UP000033551">
    <property type="component" value="Unassembled WGS sequence"/>
</dbReference>
<evidence type="ECO:0000313" key="2">
    <source>
        <dbReference type="Proteomes" id="UP000033551"/>
    </source>
</evidence>